<dbReference type="AlphaFoldDB" id="A0A6C0B9Z8"/>
<proteinExistence type="predicted"/>
<sequence>MAKNYIIENGGLNFYEELYKSLDQPIETSDLDLCLITSSPLTENWVQLECNHKFNYVPLYNDILNHKKTFNRLERRVLKAGEIRCPYCRNIQSTLLPYYEIVGINQVHGVNCFDESQEKLQNANIDDYIKGKCAYIMNYTSVGKDGTKIVKTTKCTNINVKLLELDGKTYCIQHKYYAVKDHAKMEKLKTKEIKDAAKEKAKLEKEQAKLEKEQAKEQAKQAKEQAKQEKQKMKPEKKMQSENIIIQNVDVEKIGGCVEILKSGFKKGSLCGCKVKQDSLCGRHSK</sequence>
<accession>A0A6C0B9Z8</accession>
<protein>
    <submittedName>
        <fullName evidence="2">Uncharacterized protein</fullName>
    </submittedName>
</protein>
<feature type="region of interest" description="Disordered" evidence="1">
    <location>
        <begin position="213"/>
        <end position="239"/>
    </location>
</feature>
<organism evidence="2">
    <name type="scientific">viral metagenome</name>
    <dbReference type="NCBI Taxonomy" id="1070528"/>
    <lineage>
        <taxon>unclassified sequences</taxon>
        <taxon>metagenomes</taxon>
        <taxon>organismal metagenomes</taxon>
    </lineage>
</organism>
<evidence type="ECO:0000256" key="1">
    <source>
        <dbReference type="SAM" id="MobiDB-lite"/>
    </source>
</evidence>
<name>A0A6C0B9Z8_9ZZZZ</name>
<reference evidence="2" key="1">
    <citation type="journal article" date="2020" name="Nature">
        <title>Giant virus diversity and host interactions through global metagenomics.</title>
        <authorList>
            <person name="Schulz F."/>
            <person name="Roux S."/>
            <person name="Paez-Espino D."/>
            <person name="Jungbluth S."/>
            <person name="Walsh D.A."/>
            <person name="Denef V.J."/>
            <person name="McMahon K.D."/>
            <person name="Konstantinidis K.T."/>
            <person name="Eloe-Fadrosh E.A."/>
            <person name="Kyrpides N.C."/>
            <person name="Woyke T."/>
        </authorList>
    </citation>
    <scope>NUCLEOTIDE SEQUENCE</scope>
    <source>
        <strain evidence="2">GVMAG-M-3300010158-59</strain>
    </source>
</reference>
<evidence type="ECO:0000313" key="2">
    <source>
        <dbReference type="EMBL" id="QHS88624.1"/>
    </source>
</evidence>
<dbReference type="EMBL" id="MN739102">
    <property type="protein sequence ID" value="QHS88624.1"/>
    <property type="molecule type" value="Genomic_DNA"/>
</dbReference>